<name>A0AAE7P3S8_9CAUD</name>
<dbReference type="EMBL" id="MW250276">
    <property type="protein sequence ID" value="QQM15489.1"/>
    <property type="molecule type" value="Genomic_DNA"/>
</dbReference>
<protein>
    <submittedName>
        <fullName evidence="1">Uncharacterized protein</fullName>
    </submittedName>
</protein>
<dbReference type="Pfam" id="PF23793">
    <property type="entry name" value="LysC"/>
    <property type="match status" value="1"/>
</dbReference>
<accession>A0AAE7P3S8</accession>
<organism evidence="1 2">
    <name type="scientific">Kosakonia virus Kc318</name>
    <dbReference type="NCBI Taxonomy" id="2797327"/>
    <lineage>
        <taxon>Viruses</taxon>
        <taxon>Duplodnaviria</taxon>
        <taxon>Heunggongvirae</taxon>
        <taxon>Uroviricota</taxon>
        <taxon>Caudoviricetes</taxon>
        <taxon>Autographivirales</taxon>
        <taxon>Autonotataviridae</taxon>
        <taxon>Melnykvirinae</taxon>
        <taxon>Cronosvirus</taxon>
        <taxon>Cronosvirus Kc318</taxon>
    </lineage>
</organism>
<reference evidence="2" key="1">
    <citation type="journal article" date="2021" name="Viruses">
        <title>Novel Viruses That Lyse Plant and Human Strains of Kosakonia cowanii.</title>
        <authorList>
            <person name="Petrzik K."/>
            <person name="Brazdova S."/>
            <person name="Krawczyk K."/>
        </authorList>
    </citation>
    <scope>NUCLEOTIDE SEQUENCE [LARGE SCALE GENOMIC DNA]</scope>
</reference>
<dbReference type="InterPro" id="IPR058979">
    <property type="entry name" value="LysC-like"/>
</dbReference>
<keyword evidence="2" id="KW-1185">Reference proteome</keyword>
<evidence type="ECO:0000313" key="2">
    <source>
        <dbReference type="Proteomes" id="UP000827269"/>
    </source>
</evidence>
<sequence>MMPLSNTRLPVLVSLLAMLTLTSCTKEVVKYERVPLVLSSEVTDPVKPPLFQKDTDLVEYALQLLGDIEQMNQDRATVRKAVDIHNGASVPHPVK</sequence>
<evidence type="ECO:0000313" key="1">
    <source>
        <dbReference type="EMBL" id="QQM15489.1"/>
    </source>
</evidence>
<proteinExistence type="predicted"/>
<dbReference type="Proteomes" id="UP000827269">
    <property type="component" value="Segment"/>
</dbReference>